<dbReference type="InterPro" id="IPR018604">
    <property type="entry name" value="YycI-like"/>
</dbReference>
<keyword evidence="1" id="KW-0472">Membrane</keyword>
<organism evidence="3 4">
    <name type="scientific">Anoxybacillus andreesenii</name>
    <dbReference type="NCBI Taxonomy" id="1325932"/>
    <lineage>
        <taxon>Bacteria</taxon>
        <taxon>Bacillati</taxon>
        <taxon>Bacillota</taxon>
        <taxon>Bacilli</taxon>
        <taxon>Bacillales</taxon>
        <taxon>Anoxybacillaceae</taxon>
        <taxon>Anoxybacillus</taxon>
    </lineage>
</organism>
<dbReference type="EMBL" id="JAUSTU010000041">
    <property type="protein sequence ID" value="MDQ0157859.1"/>
    <property type="molecule type" value="Genomic_DNA"/>
</dbReference>
<dbReference type="Gene3D" id="2.40.128.690">
    <property type="entry name" value="YycH protein, domain 3-like"/>
    <property type="match status" value="1"/>
</dbReference>
<accession>A0ABT9VAA0</accession>
<gene>
    <name evidence="3" type="ORF">J2S07_004228</name>
</gene>
<sequence length="269" mass="31491">MDWSRIKTIFIFAFLILNIYLLNEFYKIYVSSQYDYLSETSFENKLKTEEIEYVELPKNLKKDRYISATPKKFTKEELEKLSGTILKGQTIKIKNETTIESALNNPIQLNKDFGSDDLTPILKNSVFQGDQYDFWNIDSVEQTITFYQHYQGKMLYKNINGELTFYLNNNNEIVGYKQTLLKDFEEFSEEETILQPMKGIETLYENGELPFGSKITDVELGYYTLVHLTSSQVLTPVWRFVVNGEEDLFVNAIEGQIIQLNNEDKKIVE</sequence>
<dbReference type="RefSeq" id="WP_307152300.1">
    <property type="nucleotide sequence ID" value="NZ_JAUSTU010000041.1"/>
</dbReference>
<proteinExistence type="predicted"/>
<reference evidence="3 4" key="1">
    <citation type="submission" date="2023-07" db="EMBL/GenBank/DDBJ databases">
        <title>Genomic Encyclopedia of Type Strains, Phase IV (KMG-IV): sequencing the most valuable type-strain genomes for metagenomic binning, comparative biology and taxonomic classification.</title>
        <authorList>
            <person name="Goeker M."/>
        </authorList>
    </citation>
    <scope>NUCLEOTIDE SEQUENCE [LARGE SCALE GENOMIC DNA]</scope>
    <source>
        <strain evidence="3 4">DSM 23948</strain>
    </source>
</reference>
<feature type="domain" description="Regulatory protein YycH-like" evidence="2">
    <location>
        <begin position="34"/>
        <end position="253"/>
    </location>
</feature>
<evidence type="ECO:0000313" key="3">
    <source>
        <dbReference type="EMBL" id="MDQ0157859.1"/>
    </source>
</evidence>
<feature type="transmembrane region" description="Helical" evidence="1">
    <location>
        <begin position="6"/>
        <end position="23"/>
    </location>
</feature>
<keyword evidence="4" id="KW-1185">Reference proteome</keyword>
<keyword evidence="1" id="KW-0812">Transmembrane</keyword>
<dbReference type="Proteomes" id="UP001231362">
    <property type="component" value="Unassembled WGS sequence"/>
</dbReference>
<protein>
    <submittedName>
        <fullName evidence="3">Regulatory protein YycI of two-component signal transduction system YycFG</fullName>
    </submittedName>
</protein>
<evidence type="ECO:0000256" key="1">
    <source>
        <dbReference type="SAM" id="Phobius"/>
    </source>
</evidence>
<evidence type="ECO:0000313" key="4">
    <source>
        <dbReference type="Proteomes" id="UP001231362"/>
    </source>
</evidence>
<dbReference type="Pfam" id="PF09648">
    <property type="entry name" value="YycI"/>
    <property type="match status" value="1"/>
</dbReference>
<evidence type="ECO:0000259" key="2">
    <source>
        <dbReference type="Pfam" id="PF09648"/>
    </source>
</evidence>
<name>A0ABT9VAA0_9BACL</name>
<keyword evidence="1" id="KW-1133">Transmembrane helix</keyword>
<comment type="caution">
    <text evidence="3">The sequence shown here is derived from an EMBL/GenBank/DDBJ whole genome shotgun (WGS) entry which is preliminary data.</text>
</comment>